<name>W7DS46_BIPV3</name>
<dbReference type="GeneID" id="26250669"/>
<protein>
    <submittedName>
        <fullName evidence="1">Uncharacterized protein</fullName>
    </submittedName>
</protein>
<dbReference type="RefSeq" id="XP_014550592.1">
    <property type="nucleotide sequence ID" value="XM_014695106.1"/>
</dbReference>
<organism evidence="1 2">
    <name type="scientific">Bipolaris victoriae (strain FI3)</name>
    <name type="common">Victoria blight of oats agent</name>
    <name type="synonym">Cochliobolus victoriae</name>
    <dbReference type="NCBI Taxonomy" id="930091"/>
    <lineage>
        <taxon>Eukaryota</taxon>
        <taxon>Fungi</taxon>
        <taxon>Dikarya</taxon>
        <taxon>Ascomycota</taxon>
        <taxon>Pezizomycotina</taxon>
        <taxon>Dothideomycetes</taxon>
        <taxon>Pleosporomycetidae</taxon>
        <taxon>Pleosporales</taxon>
        <taxon>Pleosporineae</taxon>
        <taxon>Pleosporaceae</taxon>
        <taxon>Bipolaris</taxon>
    </lineage>
</organism>
<keyword evidence="2" id="KW-1185">Reference proteome</keyword>
<proteinExistence type="predicted"/>
<reference evidence="1 2" key="1">
    <citation type="journal article" date="2013" name="PLoS Genet.">
        <title>Comparative genome structure, secondary metabolite, and effector coding capacity across Cochliobolus pathogens.</title>
        <authorList>
            <person name="Condon B.J."/>
            <person name="Leng Y."/>
            <person name="Wu D."/>
            <person name="Bushley K.E."/>
            <person name="Ohm R.A."/>
            <person name="Otillar R."/>
            <person name="Martin J."/>
            <person name="Schackwitz W."/>
            <person name="Grimwood J."/>
            <person name="MohdZainudin N."/>
            <person name="Xue C."/>
            <person name="Wang R."/>
            <person name="Manning V.A."/>
            <person name="Dhillon B."/>
            <person name="Tu Z.J."/>
            <person name="Steffenson B.J."/>
            <person name="Salamov A."/>
            <person name="Sun H."/>
            <person name="Lowry S."/>
            <person name="LaButti K."/>
            <person name="Han J."/>
            <person name="Copeland A."/>
            <person name="Lindquist E."/>
            <person name="Barry K."/>
            <person name="Schmutz J."/>
            <person name="Baker S.E."/>
            <person name="Ciuffetti L.M."/>
            <person name="Grigoriev I.V."/>
            <person name="Zhong S."/>
            <person name="Turgeon B.G."/>
        </authorList>
    </citation>
    <scope>NUCLEOTIDE SEQUENCE [LARGE SCALE GENOMIC DNA]</scope>
    <source>
        <strain evidence="1 2">FI3</strain>
    </source>
</reference>
<gene>
    <name evidence="1" type="ORF">COCVIDRAFT_115071</name>
</gene>
<evidence type="ECO:0000313" key="1">
    <source>
        <dbReference type="EMBL" id="EUN21018.1"/>
    </source>
</evidence>
<evidence type="ECO:0000313" key="2">
    <source>
        <dbReference type="Proteomes" id="UP000054337"/>
    </source>
</evidence>
<dbReference type="Proteomes" id="UP000054337">
    <property type="component" value="Unassembled WGS sequence"/>
</dbReference>
<dbReference type="AlphaFoldDB" id="W7DS46"/>
<accession>W7DS46</accession>
<dbReference type="HOGENOM" id="CLU_2928861_0_0_1"/>
<dbReference type="EMBL" id="KI968870">
    <property type="protein sequence ID" value="EUN21018.1"/>
    <property type="molecule type" value="Genomic_DNA"/>
</dbReference>
<sequence>DQTCHGWPRQDVPCLTAGIHCGVVSRHQTADMYCDFLSYIDSHLLLLISWQRLDFSFALPA</sequence>
<feature type="non-terminal residue" evidence="1">
    <location>
        <position position="1"/>
    </location>
</feature>